<dbReference type="EMBL" id="QNRR01000008">
    <property type="protein sequence ID" value="RBP40402.1"/>
    <property type="molecule type" value="Genomic_DNA"/>
</dbReference>
<dbReference type="OrthoDB" id="272521at2"/>
<dbReference type="RefSeq" id="WP_113960275.1">
    <property type="nucleotide sequence ID" value="NZ_QNRR01000008.1"/>
</dbReference>
<evidence type="ECO:0000313" key="2">
    <source>
        <dbReference type="Proteomes" id="UP000253426"/>
    </source>
</evidence>
<dbReference type="Proteomes" id="UP000253426">
    <property type="component" value="Unassembled WGS sequence"/>
</dbReference>
<reference evidence="1 2" key="1">
    <citation type="submission" date="2018-06" db="EMBL/GenBank/DDBJ databases">
        <title>Genomic Encyclopedia of Type Strains, Phase IV (KMG-IV): sequencing the most valuable type-strain genomes for metagenomic binning, comparative biology and taxonomic classification.</title>
        <authorList>
            <person name="Goeker M."/>
        </authorList>
    </citation>
    <scope>NUCLEOTIDE SEQUENCE [LARGE SCALE GENOMIC DNA]</scope>
    <source>
        <strain evidence="1 2">DSM 25532</strain>
    </source>
</reference>
<sequence>MPKFFHIRSAKFPVLPGEEEEIVNPDTYGKAFATFIRDGLLQRGWNSPFLCCEDWGWWIEMQLPDTSFGICCYRQGEDNGECDLICSPSPDSDKKWSWKKFRRVNIGPDLRRLEADLESLFREDPEIQWMGKLDEMPW</sequence>
<keyword evidence="2" id="KW-1185">Reference proteome</keyword>
<organism evidence="1 2">
    <name type="scientific">Roseimicrobium gellanilyticum</name>
    <dbReference type="NCBI Taxonomy" id="748857"/>
    <lineage>
        <taxon>Bacteria</taxon>
        <taxon>Pseudomonadati</taxon>
        <taxon>Verrucomicrobiota</taxon>
        <taxon>Verrucomicrobiia</taxon>
        <taxon>Verrucomicrobiales</taxon>
        <taxon>Verrucomicrobiaceae</taxon>
        <taxon>Roseimicrobium</taxon>
    </lineage>
</organism>
<evidence type="ECO:0000313" key="1">
    <source>
        <dbReference type="EMBL" id="RBP40402.1"/>
    </source>
</evidence>
<name>A0A366HD68_9BACT</name>
<comment type="caution">
    <text evidence="1">The sequence shown here is derived from an EMBL/GenBank/DDBJ whole genome shotgun (WGS) entry which is preliminary data.</text>
</comment>
<gene>
    <name evidence="1" type="ORF">DES53_108109</name>
</gene>
<proteinExistence type="predicted"/>
<accession>A0A366HD68</accession>
<dbReference type="AlphaFoldDB" id="A0A366HD68"/>
<protein>
    <submittedName>
        <fullName evidence="1">Uncharacterized protein</fullName>
    </submittedName>
</protein>